<dbReference type="Proteomes" id="UP000027135">
    <property type="component" value="Unassembled WGS sequence"/>
</dbReference>
<gene>
    <name evidence="2" type="ORF">L798_11022</name>
</gene>
<sequence length="127" mass="14148">MASRIVAVMGVMAMVTSTGYGGREETSPDDVGIIPPVFFMTMKDADLLENSPNRYEDAMTTSDSGHRPLSHLHLTSSDSFMSLVQAMSGRHFELPETEGQRRPRQPTRFAKRYKGSTQWKTVSGTVY</sequence>
<keyword evidence="3" id="KW-1185">Reference proteome</keyword>
<dbReference type="AlphaFoldDB" id="A0A067RIY4"/>
<protein>
    <submittedName>
        <fullName evidence="2">Uncharacterized protein</fullName>
    </submittedName>
</protein>
<dbReference type="InParanoid" id="A0A067RIY4"/>
<organism evidence="2 3">
    <name type="scientific">Zootermopsis nevadensis</name>
    <name type="common">Dampwood termite</name>
    <dbReference type="NCBI Taxonomy" id="136037"/>
    <lineage>
        <taxon>Eukaryota</taxon>
        <taxon>Metazoa</taxon>
        <taxon>Ecdysozoa</taxon>
        <taxon>Arthropoda</taxon>
        <taxon>Hexapoda</taxon>
        <taxon>Insecta</taxon>
        <taxon>Pterygota</taxon>
        <taxon>Neoptera</taxon>
        <taxon>Polyneoptera</taxon>
        <taxon>Dictyoptera</taxon>
        <taxon>Blattodea</taxon>
        <taxon>Blattoidea</taxon>
        <taxon>Termitoidae</taxon>
        <taxon>Termopsidae</taxon>
        <taxon>Zootermopsis</taxon>
    </lineage>
</organism>
<evidence type="ECO:0000256" key="1">
    <source>
        <dbReference type="SAM" id="SignalP"/>
    </source>
</evidence>
<evidence type="ECO:0000313" key="2">
    <source>
        <dbReference type="EMBL" id="KDR23831.1"/>
    </source>
</evidence>
<evidence type="ECO:0000313" key="3">
    <source>
        <dbReference type="Proteomes" id="UP000027135"/>
    </source>
</evidence>
<keyword evidence="1" id="KW-0732">Signal</keyword>
<feature type="chain" id="PRO_5001648182" evidence="1">
    <location>
        <begin position="22"/>
        <end position="127"/>
    </location>
</feature>
<dbReference type="EMBL" id="KK852442">
    <property type="protein sequence ID" value="KDR23831.1"/>
    <property type="molecule type" value="Genomic_DNA"/>
</dbReference>
<proteinExistence type="predicted"/>
<feature type="signal peptide" evidence="1">
    <location>
        <begin position="1"/>
        <end position="21"/>
    </location>
</feature>
<reference evidence="2 3" key="1">
    <citation type="journal article" date="2014" name="Nat. Commun.">
        <title>Molecular traces of alternative social organization in a termite genome.</title>
        <authorList>
            <person name="Terrapon N."/>
            <person name="Li C."/>
            <person name="Robertson H.M."/>
            <person name="Ji L."/>
            <person name="Meng X."/>
            <person name="Booth W."/>
            <person name="Chen Z."/>
            <person name="Childers C.P."/>
            <person name="Glastad K.M."/>
            <person name="Gokhale K."/>
            <person name="Gowin J."/>
            <person name="Gronenberg W."/>
            <person name="Hermansen R.A."/>
            <person name="Hu H."/>
            <person name="Hunt B.G."/>
            <person name="Huylmans A.K."/>
            <person name="Khalil S.M."/>
            <person name="Mitchell R.D."/>
            <person name="Munoz-Torres M.C."/>
            <person name="Mustard J.A."/>
            <person name="Pan H."/>
            <person name="Reese J.T."/>
            <person name="Scharf M.E."/>
            <person name="Sun F."/>
            <person name="Vogel H."/>
            <person name="Xiao J."/>
            <person name="Yang W."/>
            <person name="Yang Z."/>
            <person name="Yang Z."/>
            <person name="Zhou J."/>
            <person name="Zhu J."/>
            <person name="Brent C.S."/>
            <person name="Elsik C.G."/>
            <person name="Goodisman M.A."/>
            <person name="Liberles D.A."/>
            <person name="Roe R.M."/>
            <person name="Vargo E.L."/>
            <person name="Vilcinskas A."/>
            <person name="Wang J."/>
            <person name="Bornberg-Bauer E."/>
            <person name="Korb J."/>
            <person name="Zhang G."/>
            <person name="Liebig J."/>
        </authorList>
    </citation>
    <scope>NUCLEOTIDE SEQUENCE [LARGE SCALE GENOMIC DNA]</scope>
    <source>
        <tissue evidence="2">Whole organism</tissue>
    </source>
</reference>
<accession>A0A067RIY4</accession>
<name>A0A067RIY4_ZOONE</name>